<dbReference type="CDD" id="cd00452">
    <property type="entry name" value="KDPG_aldolase"/>
    <property type="match status" value="1"/>
</dbReference>
<dbReference type="Proteomes" id="UP000178187">
    <property type="component" value="Unassembled WGS sequence"/>
</dbReference>
<name>A0A1G1L1X2_9BACT</name>
<organism evidence="6 7">
    <name type="scientific">Candidatus Danuiimicrobium aquiferis</name>
    <dbReference type="NCBI Taxonomy" id="1801832"/>
    <lineage>
        <taxon>Bacteria</taxon>
        <taxon>Pseudomonadati</taxon>
        <taxon>Candidatus Omnitrophota</taxon>
        <taxon>Candidatus Danuiimicrobium</taxon>
    </lineage>
</organism>
<keyword evidence="4" id="KW-0456">Lyase</keyword>
<dbReference type="InterPro" id="IPR013785">
    <property type="entry name" value="Aldolase_TIM"/>
</dbReference>
<evidence type="ECO:0008006" key="8">
    <source>
        <dbReference type="Google" id="ProtNLM"/>
    </source>
</evidence>
<evidence type="ECO:0000313" key="6">
    <source>
        <dbReference type="EMBL" id="OGW99145.1"/>
    </source>
</evidence>
<dbReference type="SUPFAM" id="SSF51569">
    <property type="entry name" value="Aldolase"/>
    <property type="match status" value="1"/>
</dbReference>
<comment type="pathway">
    <text evidence="1">Carbohydrate acid metabolism.</text>
</comment>
<dbReference type="PANTHER" id="PTHR30246">
    <property type="entry name" value="2-KETO-3-DEOXY-6-PHOSPHOGLUCONATE ALDOLASE"/>
    <property type="match status" value="1"/>
</dbReference>
<dbReference type="AlphaFoldDB" id="A0A1G1L1X2"/>
<accession>A0A1G1L1X2</accession>
<comment type="similarity">
    <text evidence="2">Belongs to the KHG/KDPG aldolase family.</text>
</comment>
<dbReference type="PANTHER" id="PTHR30246:SF1">
    <property type="entry name" value="2-DEHYDRO-3-DEOXY-6-PHOSPHOGALACTONATE ALDOLASE-RELATED"/>
    <property type="match status" value="1"/>
</dbReference>
<comment type="subunit">
    <text evidence="3">Homotrimer.</text>
</comment>
<dbReference type="Gene3D" id="3.20.20.70">
    <property type="entry name" value="Aldolase class I"/>
    <property type="match status" value="1"/>
</dbReference>
<dbReference type="NCBIfam" id="TIGR01182">
    <property type="entry name" value="eda"/>
    <property type="match status" value="1"/>
</dbReference>
<keyword evidence="5" id="KW-0119">Carbohydrate metabolism</keyword>
<gene>
    <name evidence="6" type="ORF">A3G33_09950</name>
</gene>
<dbReference type="GO" id="GO:0016829">
    <property type="term" value="F:lyase activity"/>
    <property type="evidence" value="ECO:0007669"/>
    <property type="project" value="UniProtKB-KW"/>
</dbReference>
<reference evidence="6 7" key="1">
    <citation type="journal article" date="2016" name="Nat. Commun.">
        <title>Thousands of microbial genomes shed light on interconnected biogeochemical processes in an aquifer system.</title>
        <authorList>
            <person name="Anantharaman K."/>
            <person name="Brown C.T."/>
            <person name="Hug L.A."/>
            <person name="Sharon I."/>
            <person name="Castelle C.J."/>
            <person name="Probst A.J."/>
            <person name="Thomas B.C."/>
            <person name="Singh A."/>
            <person name="Wilkins M.J."/>
            <person name="Karaoz U."/>
            <person name="Brodie E.L."/>
            <person name="Williams K.H."/>
            <person name="Hubbard S.S."/>
            <person name="Banfield J.F."/>
        </authorList>
    </citation>
    <scope>NUCLEOTIDE SEQUENCE [LARGE SCALE GENOMIC DNA]</scope>
</reference>
<evidence type="ECO:0000256" key="3">
    <source>
        <dbReference type="ARBA" id="ARBA00011233"/>
    </source>
</evidence>
<proteinExistence type="inferred from homology"/>
<evidence type="ECO:0000256" key="5">
    <source>
        <dbReference type="ARBA" id="ARBA00023277"/>
    </source>
</evidence>
<evidence type="ECO:0000256" key="1">
    <source>
        <dbReference type="ARBA" id="ARBA00004761"/>
    </source>
</evidence>
<dbReference type="EMBL" id="MHFR01000013">
    <property type="protein sequence ID" value="OGW99145.1"/>
    <property type="molecule type" value="Genomic_DNA"/>
</dbReference>
<evidence type="ECO:0000256" key="4">
    <source>
        <dbReference type="ARBA" id="ARBA00023239"/>
    </source>
</evidence>
<dbReference type="Pfam" id="PF01081">
    <property type="entry name" value="Aldolase"/>
    <property type="match status" value="1"/>
</dbReference>
<sequence length="215" mass="23481">MADPIKVFDDLKIIGVIRTSDHGDAETVAKSLIDGGVRIIEITSHVPQAAKLIESLSKQPDLYVGFGSATDGETAFRAINAGAKFISSHYTDKNIIAICKNHDITLIQGAATINEVMQAFELGVDLIKIYPASFLGGVPYIRRIRRSFPFLKLVPSGDVNLETFPEYLRAGAVACEIGNAICDRSHIRLHQWNEITNAAKAFVQKVETLKVARSS</sequence>
<evidence type="ECO:0000256" key="2">
    <source>
        <dbReference type="ARBA" id="ARBA00006906"/>
    </source>
</evidence>
<comment type="caution">
    <text evidence="6">The sequence shown here is derived from an EMBL/GenBank/DDBJ whole genome shotgun (WGS) entry which is preliminary data.</text>
</comment>
<protein>
    <recommendedName>
        <fullName evidence="8">2-dehydro-3-deoxyphosphogluconate aldolase</fullName>
    </recommendedName>
</protein>
<evidence type="ECO:0000313" key="7">
    <source>
        <dbReference type="Proteomes" id="UP000178187"/>
    </source>
</evidence>
<dbReference type="InterPro" id="IPR000887">
    <property type="entry name" value="Aldlse_KDPG_KHG"/>
</dbReference>